<evidence type="ECO:0000313" key="11">
    <source>
        <dbReference type="Proteomes" id="UP000306509"/>
    </source>
</evidence>
<keyword evidence="5" id="KW-0547">Nucleotide-binding</keyword>
<dbReference type="InterPro" id="IPR050095">
    <property type="entry name" value="ECF_ABC_transporter_ATP-bd"/>
</dbReference>
<name>A0A4U8Q0X8_9FIRM</name>
<reference evidence="10 11" key="1">
    <citation type="journal article" date="2019" name="Anaerobe">
        <title>Detection of Robinsoniella peoriensis in multiple bone samples of a trauma patient.</title>
        <authorList>
            <person name="Schrottner P."/>
            <person name="Hartwich K."/>
            <person name="Bunk B."/>
            <person name="Schober I."/>
            <person name="Helbig S."/>
            <person name="Rudolph W.W."/>
            <person name="Gunzer F."/>
        </authorList>
    </citation>
    <scope>NUCLEOTIDE SEQUENCE [LARGE SCALE GENOMIC DNA]</scope>
    <source>
        <strain evidence="10 11">DSM 106044</strain>
    </source>
</reference>
<keyword evidence="10" id="KW-0378">Hydrolase</keyword>
<evidence type="ECO:0000259" key="9">
    <source>
        <dbReference type="PROSITE" id="PS50893"/>
    </source>
</evidence>
<evidence type="ECO:0000313" key="10">
    <source>
        <dbReference type="EMBL" id="TLC97783.1"/>
    </source>
</evidence>
<keyword evidence="4" id="KW-1003">Cell membrane</keyword>
<keyword evidence="6 10" id="KW-0067">ATP-binding</keyword>
<dbReference type="SMART" id="SM00382">
    <property type="entry name" value="AAA"/>
    <property type="match status" value="1"/>
</dbReference>
<evidence type="ECO:0000256" key="3">
    <source>
        <dbReference type="ARBA" id="ARBA00022448"/>
    </source>
</evidence>
<dbReference type="STRING" id="180332.GCA_000797495_04650"/>
<keyword evidence="8" id="KW-0472">Membrane</keyword>
<evidence type="ECO:0000256" key="8">
    <source>
        <dbReference type="ARBA" id="ARBA00023136"/>
    </source>
</evidence>
<dbReference type="GO" id="GO:0042626">
    <property type="term" value="F:ATPase-coupled transmembrane transporter activity"/>
    <property type="evidence" value="ECO:0007669"/>
    <property type="project" value="TreeGrafter"/>
</dbReference>
<organism evidence="10 11">
    <name type="scientific">Robinsoniella peoriensis</name>
    <dbReference type="NCBI Taxonomy" id="180332"/>
    <lineage>
        <taxon>Bacteria</taxon>
        <taxon>Bacillati</taxon>
        <taxon>Bacillota</taxon>
        <taxon>Clostridia</taxon>
        <taxon>Lachnospirales</taxon>
        <taxon>Lachnospiraceae</taxon>
        <taxon>Robinsoniella</taxon>
    </lineage>
</organism>
<dbReference type="Gene3D" id="3.40.50.300">
    <property type="entry name" value="P-loop containing nucleotide triphosphate hydrolases"/>
    <property type="match status" value="1"/>
</dbReference>
<dbReference type="Pfam" id="PF00005">
    <property type="entry name" value="ABC_tran"/>
    <property type="match status" value="1"/>
</dbReference>
<dbReference type="GO" id="GO:0005524">
    <property type="term" value="F:ATP binding"/>
    <property type="evidence" value="ECO:0007669"/>
    <property type="project" value="UniProtKB-KW"/>
</dbReference>
<gene>
    <name evidence="10" type="primary">ecfA3_2</name>
    <name evidence="10" type="ORF">DSM106044_05439</name>
</gene>
<feature type="domain" description="ABC transporter" evidence="9">
    <location>
        <begin position="4"/>
        <end position="237"/>
    </location>
</feature>
<evidence type="ECO:0000256" key="6">
    <source>
        <dbReference type="ARBA" id="ARBA00022840"/>
    </source>
</evidence>
<evidence type="ECO:0000256" key="4">
    <source>
        <dbReference type="ARBA" id="ARBA00022475"/>
    </source>
</evidence>
<evidence type="ECO:0000256" key="1">
    <source>
        <dbReference type="ARBA" id="ARBA00004202"/>
    </source>
</evidence>
<dbReference type="FunFam" id="3.40.50.300:FF:000224">
    <property type="entry name" value="Energy-coupling factor transporter ATP-binding protein EcfA"/>
    <property type="match status" value="1"/>
</dbReference>
<keyword evidence="7" id="KW-1278">Translocase</keyword>
<dbReference type="PANTHER" id="PTHR43553">
    <property type="entry name" value="HEAVY METAL TRANSPORTER"/>
    <property type="match status" value="1"/>
</dbReference>
<dbReference type="SUPFAM" id="SSF52540">
    <property type="entry name" value="P-loop containing nucleoside triphosphate hydrolases"/>
    <property type="match status" value="1"/>
</dbReference>
<evidence type="ECO:0000256" key="5">
    <source>
        <dbReference type="ARBA" id="ARBA00022741"/>
    </source>
</evidence>
<protein>
    <submittedName>
        <fullName evidence="10">Energy-coupling factor transporter ATP-binding protein EcfA3</fullName>
        <ecNumber evidence="10">3.6.3.-</ecNumber>
    </submittedName>
</protein>
<evidence type="ECO:0000256" key="7">
    <source>
        <dbReference type="ARBA" id="ARBA00022967"/>
    </source>
</evidence>
<dbReference type="GO" id="GO:0016887">
    <property type="term" value="F:ATP hydrolysis activity"/>
    <property type="evidence" value="ECO:0007669"/>
    <property type="project" value="InterPro"/>
</dbReference>
<dbReference type="InterPro" id="IPR015856">
    <property type="entry name" value="ABC_transpr_CbiO/EcfA_su"/>
</dbReference>
<keyword evidence="11" id="KW-1185">Reference proteome</keyword>
<dbReference type="RefSeq" id="WP_138004134.1">
    <property type="nucleotide sequence ID" value="NZ_QGQD01000110.1"/>
</dbReference>
<dbReference type="PROSITE" id="PS50893">
    <property type="entry name" value="ABC_TRANSPORTER_2"/>
    <property type="match status" value="1"/>
</dbReference>
<dbReference type="AlphaFoldDB" id="A0A4U8Q0X8"/>
<dbReference type="EMBL" id="QGQD01000110">
    <property type="protein sequence ID" value="TLC97783.1"/>
    <property type="molecule type" value="Genomic_DNA"/>
</dbReference>
<evidence type="ECO:0000256" key="2">
    <source>
        <dbReference type="ARBA" id="ARBA00005417"/>
    </source>
</evidence>
<dbReference type="CDD" id="cd03225">
    <property type="entry name" value="ABC_cobalt_CbiO_domain1"/>
    <property type="match status" value="1"/>
</dbReference>
<dbReference type="InterPro" id="IPR027417">
    <property type="entry name" value="P-loop_NTPase"/>
</dbReference>
<dbReference type="EC" id="3.6.3.-" evidence="10"/>
<proteinExistence type="inferred from homology"/>
<comment type="caution">
    <text evidence="10">The sequence shown here is derived from an EMBL/GenBank/DDBJ whole genome shotgun (WGS) entry which is preliminary data.</text>
</comment>
<keyword evidence="3" id="KW-0813">Transport</keyword>
<dbReference type="InterPro" id="IPR003439">
    <property type="entry name" value="ABC_transporter-like_ATP-bd"/>
</dbReference>
<accession>A0A4U8Q0X8</accession>
<dbReference type="InterPro" id="IPR003593">
    <property type="entry name" value="AAA+_ATPase"/>
</dbReference>
<comment type="subcellular location">
    <subcellularLocation>
        <location evidence="1">Cell membrane</location>
        <topology evidence="1">Peripheral membrane protein</topology>
    </subcellularLocation>
</comment>
<dbReference type="PANTHER" id="PTHR43553:SF24">
    <property type="entry name" value="ENERGY-COUPLING FACTOR TRANSPORTER ATP-BINDING PROTEIN ECFA1"/>
    <property type="match status" value="1"/>
</dbReference>
<comment type="similarity">
    <text evidence="2">Belongs to the ABC transporter superfamily.</text>
</comment>
<sequence length="280" mass="31652">MSEIILNKVNYTYPNGSLAADDISLHIKSGENAAVIGKNGAGKTTLAKMLNGLLKPQQGDVFIGNRNTKDYTTAQISKLAGYVFQNPDEQIFHATVEKEVAFAPKRMKLKKEDIIRRTQEALKRTKLEKYREENPYNLPLSLRKFVTIAAVLAMEPDIYIFDEPTAGQDMEGNRKLTEILRYLHSKGKTVITITHDMEFVAENCKKIIVMANNKIIRTGSPEEIFRDMEVMKEANLKPPSVTRICTQLGFPGPIHTRDAAELILKHWQNLQQDSKFTIST</sequence>
<dbReference type="GO" id="GO:0043190">
    <property type="term" value="C:ATP-binding cassette (ABC) transporter complex"/>
    <property type="evidence" value="ECO:0007669"/>
    <property type="project" value="TreeGrafter"/>
</dbReference>
<dbReference type="Proteomes" id="UP000306509">
    <property type="component" value="Unassembled WGS sequence"/>
</dbReference>